<evidence type="ECO:0000313" key="2">
    <source>
        <dbReference type="EMBL" id="UOF90001.1"/>
    </source>
</evidence>
<proteinExistence type="predicted"/>
<evidence type="ECO:0000313" key="3">
    <source>
        <dbReference type="Proteomes" id="UP000830167"/>
    </source>
</evidence>
<gene>
    <name evidence="2" type="ORF">LSG31_19360</name>
</gene>
<keyword evidence="1" id="KW-1133">Transmembrane helix</keyword>
<protein>
    <recommendedName>
        <fullName evidence="4">GlsB/YeaQ/YmgE family stress response membrane protein</fullName>
    </recommendedName>
</protein>
<accession>A0ABY4CKL1</accession>
<evidence type="ECO:0000256" key="1">
    <source>
        <dbReference type="SAM" id="Phobius"/>
    </source>
</evidence>
<keyword evidence="3" id="KW-1185">Reference proteome</keyword>
<keyword evidence="1" id="KW-0812">Transmembrane</keyword>
<dbReference type="EMBL" id="CP089291">
    <property type="protein sequence ID" value="UOF90001.1"/>
    <property type="molecule type" value="Genomic_DNA"/>
</dbReference>
<feature type="transmembrane region" description="Helical" evidence="1">
    <location>
        <begin position="7"/>
        <end position="31"/>
    </location>
</feature>
<name>A0ABY4CKL1_9BACL</name>
<evidence type="ECO:0008006" key="4">
    <source>
        <dbReference type="Google" id="ProtNLM"/>
    </source>
</evidence>
<sequence length="72" mass="7598">MIFLPVVLAVGIIIGIVVGVLLGIGVGWIAGTVLTLISNEARIDLGIAVLVFIALSYLAYRVLQTPKTHTIK</sequence>
<dbReference type="RefSeq" id="WP_347436695.1">
    <property type="nucleotide sequence ID" value="NZ_CP089291.1"/>
</dbReference>
<feature type="transmembrane region" description="Helical" evidence="1">
    <location>
        <begin position="43"/>
        <end position="63"/>
    </location>
</feature>
<reference evidence="2" key="1">
    <citation type="submission" date="2021-12" db="EMBL/GenBank/DDBJ databases">
        <title>Alicyclobacillaceae gen. nov., sp. nov., isolated from chalcocite enrichment system.</title>
        <authorList>
            <person name="Jiang Z."/>
        </authorList>
    </citation>
    <scope>NUCLEOTIDE SEQUENCE</scope>
    <source>
        <strain evidence="2">MYW30-H2</strain>
    </source>
</reference>
<organism evidence="2 3">
    <name type="scientific">Fodinisporobacter ferrooxydans</name>
    <dbReference type="NCBI Taxonomy" id="2901836"/>
    <lineage>
        <taxon>Bacteria</taxon>
        <taxon>Bacillati</taxon>
        <taxon>Bacillota</taxon>
        <taxon>Bacilli</taxon>
        <taxon>Bacillales</taxon>
        <taxon>Alicyclobacillaceae</taxon>
        <taxon>Fodinisporobacter</taxon>
    </lineage>
</organism>
<keyword evidence="1" id="KW-0472">Membrane</keyword>
<dbReference type="Proteomes" id="UP000830167">
    <property type="component" value="Chromosome"/>
</dbReference>